<organism evidence="3 4">
    <name type="scientific">Prevotella brunnea</name>
    <dbReference type="NCBI Taxonomy" id="2508867"/>
    <lineage>
        <taxon>Bacteria</taxon>
        <taxon>Pseudomonadati</taxon>
        <taxon>Bacteroidota</taxon>
        <taxon>Bacteroidia</taxon>
        <taxon>Bacteroidales</taxon>
        <taxon>Prevotellaceae</taxon>
        <taxon>Prevotella</taxon>
    </lineage>
</organism>
<gene>
    <name evidence="3" type="ORF">ETF27_00600</name>
</gene>
<feature type="signal peptide" evidence="1">
    <location>
        <begin position="1"/>
        <end position="22"/>
    </location>
</feature>
<evidence type="ECO:0000259" key="2">
    <source>
        <dbReference type="Pfam" id="PF02368"/>
    </source>
</evidence>
<dbReference type="Gene3D" id="2.60.120.200">
    <property type="match status" value="1"/>
</dbReference>
<dbReference type="InterPro" id="IPR008964">
    <property type="entry name" value="Invasin/intimin_cell_adhesion"/>
</dbReference>
<accession>A0A5C8GNI3</accession>
<evidence type="ECO:0000313" key="3">
    <source>
        <dbReference type="EMBL" id="TXJ63320.1"/>
    </source>
</evidence>
<proteinExistence type="predicted"/>
<evidence type="ECO:0000313" key="4">
    <source>
        <dbReference type="Proteomes" id="UP000321612"/>
    </source>
</evidence>
<sequence length="578" mass="61409">MVKSLRFMATLLLLAVFSAVSGQTVVFQETFDEVAGTGGNDGGWSRSVANNPISSFNGWSFTKGYKGDKCVKFGTAKAGGKAVTPEIMLNGNGKLTFRAGAWKGDATTLKLSVTGATLDKAEVTMVNEAFTEYTVNITNATAPIKITFESPKAKTRFFLDDVVVSDASGTPKTATTLTFAHPEDYAFTVADGEQTFTNLATLSPSVEGAVITYSSDNENVAIVDGNTGEVLTAGKVGTAKITATYEGNDSYSGSTASYKIIVTDPNAKGSLNNPYSPAEAVAGINDGTLLNQEYYVKGVISQVKEVSTKYGNATYYISADGKTDGEFMIFRGYDIDGAKFTEETQGKIMQGATVVVYGKLIKYGTTPEMGARNKIISYTAPTAVTATIGATGYATLYYSGCALKVPANVTATTYKLNGDKLAISHTYNEGDVIAKGTAVVIRATTADYEFAIAEEEGLADNENILMGTDNETQLTADAEAYFYQLNVNAESDPASVGFYWGNATGEAFKNAAHKAYLKLPKTVEAKSCFLLSDATGINDIVANETLNEDAPMYNIAGQRVNKGYKGIVIQNGKKYIVK</sequence>
<dbReference type="OrthoDB" id="1067798at2"/>
<feature type="domain" description="BIG2" evidence="2">
    <location>
        <begin position="192"/>
        <end position="246"/>
    </location>
</feature>
<dbReference type="Proteomes" id="UP000321612">
    <property type="component" value="Unassembled WGS sequence"/>
</dbReference>
<feature type="chain" id="PRO_5023032594" description="BIG2 domain-containing protein" evidence="1">
    <location>
        <begin position="23"/>
        <end position="578"/>
    </location>
</feature>
<comment type="caution">
    <text evidence="3">The sequence shown here is derived from an EMBL/GenBank/DDBJ whole genome shotgun (WGS) entry which is preliminary data.</text>
</comment>
<dbReference type="RefSeq" id="WP_130830397.1">
    <property type="nucleotide sequence ID" value="NZ_SDIK01000006.1"/>
</dbReference>
<evidence type="ECO:0000256" key="1">
    <source>
        <dbReference type="SAM" id="SignalP"/>
    </source>
</evidence>
<dbReference type="InterPro" id="IPR003343">
    <property type="entry name" value="Big_2"/>
</dbReference>
<dbReference type="AlphaFoldDB" id="A0A5C8GNI3"/>
<dbReference type="Gene3D" id="2.60.40.1080">
    <property type="match status" value="1"/>
</dbReference>
<reference evidence="4" key="1">
    <citation type="submission" date="2019-05" db="EMBL/GenBank/DDBJ databases">
        <title>Prevotella brunnea sp. nov., isolated from a wound of a patient.</title>
        <authorList>
            <person name="Buhl M."/>
        </authorList>
    </citation>
    <scope>NUCLEOTIDE SEQUENCE [LARGE SCALE GENOMIC DNA]</scope>
    <source>
        <strain evidence="4">A2672</strain>
    </source>
</reference>
<protein>
    <recommendedName>
        <fullName evidence="2">BIG2 domain-containing protein</fullName>
    </recommendedName>
</protein>
<keyword evidence="4" id="KW-1185">Reference proteome</keyword>
<dbReference type="Pfam" id="PF02368">
    <property type="entry name" value="Big_2"/>
    <property type="match status" value="1"/>
</dbReference>
<name>A0A5C8GNI3_9BACT</name>
<dbReference type="EMBL" id="SDIK01000006">
    <property type="protein sequence ID" value="TXJ63320.1"/>
    <property type="molecule type" value="Genomic_DNA"/>
</dbReference>
<keyword evidence="1" id="KW-0732">Signal</keyword>
<dbReference type="SUPFAM" id="SSF49373">
    <property type="entry name" value="Invasin/intimin cell-adhesion fragments"/>
    <property type="match status" value="1"/>
</dbReference>